<dbReference type="Proteomes" id="UP000719766">
    <property type="component" value="Unassembled WGS sequence"/>
</dbReference>
<protein>
    <recommendedName>
        <fullName evidence="2">KOW domain-containing protein</fullName>
    </recommendedName>
</protein>
<evidence type="ECO:0000313" key="3">
    <source>
        <dbReference type="EMBL" id="KAG1787212.1"/>
    </source>
</evidence>
<dbReference type="RefSeq" id="XP_041154580.1">
    <property type="nucleotide sequence ID" value="XM_041300738.1"/>
</dbReference>
<feature type="compositionally biased region" description="Low complexity" evidence="1">
    <location>
        <begin position="693"/>
        <end position="705"/>
    </location>
</feature>
<reference evidence="3" key="1">
    <citation type="journal article" date="2020" name="New Phytol.">
        <title>Comparative genomics reveals dynamic genome evolution in host specialist ectomycorrhizal fungi.</title>
        <authorList>
            <person name="Lofgren L.A."/>
            <person name="Nguyen N.H."/>
            <person name="Vilgalys R."/>
            <person name="Ruytinx J."/>
            <person name="Liao H.L."/>
            <person name="Branco S."/>
            <person name="Kuo A."/>
            <person name="LaButti K."/>
            <person name="Lipzen A."/>
            <person name="Andreopoulos W."/>
            <person name="Pangilinan J."/>
            <person name="Riley R."/>
            <person name="Hundley H."/>
            <person name="Na H."/>
            <person name="Barry K."/>
            <person name="Grigoriev I.V."/>
            <person name="Stajich J.E."/>
            <person name="Kennedy P.G."/>
        </authorList>
    </citation>
    <scope>NUCLEOTIDE SEQUENCE</scope>
    <source>
        <strain evidence="3">S12</strain>
    </source>
</reference>
<name>A0A9P7DCG4_9AGAM</name>
<feature type="region of interest" description="Disordered" evidence="1">
    <location>
        <begin position="685"/>
        <end position="723"/>
    </location>
</feature>
<evidence type="ECO:0000259" key="2">
    <source>
        <dbReference type="SMART" id="SM00739"/>
    </source>
</evidence>
<evidence type="ECO:0000256" key="1">
    <source>
        <dbReference type="SAM" id="MobiDB-lite"/>
    </source>
</evidence>
<feature type="domain" description="KOW" evidence="2">
    <location>
        <begin position="810"/>
        <end position="837"/>
    </location>
</feature>
<dbReference type="OrthoDB" id="2671396at2759"/>
<feature type="domain" description="KOW" evidence="2">
    <location>
        <begin position="412"/>
        <end position="439"/>
    </location>
</feature>
<feature type="region of interest" description="Disordered" evidence="1">
    <location>
        <begin position="1"/>
        <end position="23"/>
    </location>
</feature>
<feature type="compositionally biased region" description="Polar residues" evidence="1">
    <location>
        <begin position="706"/>
        <end position="716"/>
    </location>
</feature>
<keyword evidence="4" id="KW-1185">Reference proteome</keyword>
<dbReference type="SMART" id="SM00739">
    <property type="entry name" value="KOW"/>
    <property type="match status" value="4"/>
</dbReference>
<organism evidence="3 4">
    <name type="scientific">Suillus plorans</name>
    <dbReference type="NCBI Taxonomy" id="116603"/>
    <lineage>
        <taxon>Eukaryota</taxon>
        <taxon>Fungi</taxon>
        <taxon>Dikarya</taxon>
        <taxon>Basidiomycota</taxon>
        <taxon>Agaricomycotina</taxon>
        <taxon>Agaricomycetes</taxon>
        <taxon>Agaricomycetidae</taxon>
        <taxon>Boletales</taxon>
        <taxon>Suillineae</taxon>
        <taxon>Suillaceae</taxon>
        <taxon>Suillus</taxon>
    </lineage>
</organism>
<sequence length="885" mass="98286">MSKRAGSSGAEPTPKRHKGNPAVPSALYDNGAWKILEQFLTTSMSLSEMDNVLVAYLGDQYSADDWVEPRRLLFSGDANDDESLRNLSELRKTNIPCEDVCIEEACSLAEVGDEEEEKEEEGYDEYGDGMSVRSPKVTCLPGLSAKQRLAATFDEMATRFGQNPATSLQSRQAPTHRALKSRMYLLHIQRAVTEYIAEYLRRKKFPVTVSAWLTGQLYVVADSPKTIADTLPSSLYLAIKHKYKGYIGRVFKSRKDIVEVLCPPHDFPYPMPRGCRVLVERSRLPKNNLVSDIILHDEVVGWTYKGESYYKGLLLKKFLHDHLELLASPHADTIQLHLESGWDTAFLKKTVVEFSMQLLRIGDWARITNGALHGALGRVISTDHACGSVGLEIDSKGHPDKIEFRLQDIEYLFRIGNTVRVVAGPYLGLEGYIIKMCGEVFYVEVSKYYLDQRPLRHTIKSQLPVQQHLAPSPESDCIEIWDFIQVLDRKHIRKHSIVDWISKGESTLWFRDIITPDNTGSGLSSILVPTAMVQVTDLAQTIQYTKERGYDVRPGDTINIKIGFTIKLHNDIGQEVFVIGGDRKGYQATLYSLAPEICMVAVHGQQRTNVKLHDVVTRYGMRLSGVILEGPEMILFCEMRKRSYLAPPAQSITPPVEIAPSASTTSITDSPSSLNSWAPWSASPGDVDVAHDPSSSTINPSSSTSDPWTVDNQESIGTEKLPDRGPLSWLMTKEFSSKLFNYHMVLKISPSFMGGRLNKQFVFTACPDPFCGENGPAPKGSVAALCTSNGAGATIKHYHIPMSDLSPAPPRKKNQDVLILDREHRGLIQTIVSCYNKGGVVKITITPTVIPEIGTGAFVSLLERFCGAEQNLVTHPCTLGINVAT</sequence>
<evidence type="ECO:0000313" key="4">
    <source>
        <dbReference type="Proteomes" id="UP000719766"/>
    </source>
</evidence>
<accession>A0A9P7DCG4</accession>
<feature type="domain" description="KOW" evidence="2">
    <location>
        <begin position="358"/>
        <end position="385"/>
    </location>
</feature>
<dbReference type="EMBL" id="JABBWE010000082">
    <property type="protein sequence ID" value="KAG1787212.1"/>
    <property type="molecule type" value="Genomic_DNA"/>
</dbReference>
<proteinExistence type="predicted"/>
<gene>
    <name evidence="3" type="ORF">HD556DRAFT_1312927</name>
</gene>
<dbReference type="InterPro" id="IPR005824">
    <property type="entry name" value="KOW"/>
</dbReference>
<dbReference type="AlphaFoldDB" id="A0A9P7DCG4"/>
<comment type="caution">
    <text evidence="3">The sequence shown here is derived from an EMBL/GenBank/DDBJ whole genome shotgun (WGS) entry which is preliminary data.</text>
</comment>
<dbReference type="GeneID" id="64594502"/>
<feature type="domain" description="KOW" evidence="2">
    <location>
        <begin position="569"/>
        <end position="596"/>
    </location>
</feature>